<evidence type="ECO:0000313" key="2">
    <source>
        <dbReference type="EMBL" id="CAA6821306.1"/>
    </source>
</evidence>
<gene>
    <name evidence="2" type="ORF">HELGO_WM5488</name>
</gene>
<feature type="transmembrane region" description="Helical" evidence="1">
    <location>
        <begin position="37"/>
        <end position="55"/>
    </location>
</feature>
<feature type="transmembrane region" description="Helical" evidence="1">
    <location>
        <begin position="61"/>
        <end position="82"/>
    </location>
</feature>
<keyword evidence="1" id="KW-0472">Membrane</keyword>
<organism evidence="2">
    <name type="scientific">uncultured Sulfurovum sp</name>
    <dbReference type="NCBI Taxonomy" id="269237"/>
    <lineage>
        <taxon>Bacteria</taxon>
        <taxon>Pseudomonadati</taxon>
        <taxon>Campylobacterota</taxon>
        <taxon>Epsilonproteobacteria</taxon>
        <taxon>Campylobacterales</taxon>
        <taxon>Sulfurovaceae</taxon>
        <taxon>Sulfurovum</taxon>
        <taxon>environmental samples</taxon>
    </lineage>
</organism>
<keyword evidence="1" id="KW-1133">Transmembrane helix</keyword>
<name>A0A6S6U1J6_9BACT</name>
<sequence length="241" mass="27984">MSEDIEDTRKRTKEALANLDAMVKKNLIEAEGKIKQGMVKTIIWIVVTVGIYFIWGTTWFFWLFFAFNVMGVVGLIFAKIILLKAYKKMHSNNNSIHDEHEEDNSIEVEYTEEQKVLQKLLNRLAEVAKKHEEIYDIGCREQMSQAVYNGFIFEREAYVLPNAFGLFGASGNEAVKKALNNYIMKMLFVAKGKSAVERLEMFQDRVYNEDGESIDEFFGWVDVKDLEEVRKREDRSHVLVS</sequence>
<accession>A0A6S6U1J6</accession>
<proteinExistence type="predicted"/>
<reference evidence="2" key="1">
    <citation type="submission" date="2020-01" db="EMBL/GenBank/DDBJ databases">
        <authorList>
            <person name="Meier V. D."/>
            <person name="Meier V D."/>
        </authorList>
    </citation>
    <scope>NUCLEOTIDE SEQUENCE</scope>
    <source>
        <strain evidence="2">HLG_WM_MAG_05</strain>
    </source>
</reference>
<protein>
    <submittedName>
        <fullName evidence="2">Uncharacterized protein</fullName>
    </submittedName>
</protein>
<evidence type="ECO:0000256" key="1">
    <source>
        <dbReference type="SAM" id="Phobius"/>
    </source>
</evidence>
<keyword evidence="1" id="KW-0812">Transmembrane</keyword>
<dbReference type="AlphaFoldDB" id="A0A6S6U1J6"/>
<dbReference type="EMBL" id="CACVAU010000063">
    <property type="protein sequence ID" value="CAA6821306.1"/>
    <property type="molecule type" value="Genomic_DNA"/>
</dbReference>